<dbReference type="InterPro" id="IPR029033">
    <property type="entry name" value="His_PPase_superfam"/>
</dbReference>
<dbReference type="OrthoDB" id="9793115at2"/>
<dbReference type="Proteomes" id="UP000050517">
    <property type="component" value="Unassembled WGS sequence"/>
</dbReference>
<organism evidence="2 3">
    <name type="scientific">Corynebacterium oculi</name>
    <dbReference type="NCBI Taxonomy" id="1544416"/>
    <lineage>
        <taxon>Bacteria</taxon>
        <taxon>Bacillati</taxon>
        <taxon>Actinomycetota</taxon>
        <taxon>Actinomycetes</taxon>
        <taxon>Mycobacteriales</taxon>
        <taxon>Corynebacteriaceae</taxon>
        <taxon>Corynebacterium</taxon>
    </lineage>
</organism>
<dbReference type="PANTHER" id="PTHR48100">
    <property type="entry name" value="BROAD-SPECIFICITY PHOSPHATASE YOR283W-RELATED"/>
    <property type="match status" value="1"/>
</dbReference>
<dbReference type="InterPro" id="IPR013078">
    <property type="entry name" value="His_Pase_superF_clade-1"/>
</dbReference>
<name>A0A0Q0TWU3_9CORY</name>
<dbReference type="GO" id="GO:0005737">
    <property type="term" value="C:cytoplasm"/>
    <property type="evidence" value="ECO:0007669"/>
    <property type="project" value="TreeGrafter"/>
</dbReference>
<dbReference type="EC" id="3.1.3.3" evidence="2"/>
<feature type="binding site" evidence="1">
    <location>
        <position position="63"/>
    </location>
    <ligand>
        <name>substrate</name>
    </ligand>
</feature>
<keyword evidence="2" id="KW-0378">Hydrolase</keyword>
<dbReference type="PATRIC" id="fig|1544416.3.peg.2358"/>
<dbReference type="SUPFAM" id="SSF53254">
    <property type="entry name" value="Phosphoglycerate mutase-like"/>
    <property type="match status" value="1"/>
</dbReference>
<dbReference type="Pfam" id="PF00300">
    <property type="entry name" value="His_Phos_1"/>
    <property type="match status" value="1"/>
</dbReference>
<evidence type="ECO:0000256" key="1">
    <source>
        <dbReference type="PIRSR" id="PIRSR613078-2"/>
    </source>
</evidence>
<sequence>MTTSNLILLRHGRTYSNASRLLDTRPPGAELTEIGRTQAGEIGRELAQRPGRIREIITSVALRAQQTAMRVAAAYEQSRGLPQGGVPVTVRAGLHEVSVGEMEMRGDEAAHHAYQQAFHGWLRGDETARIPGGEGYHDVLRRFKPVLNEIAESLHAAPEAGDVVVVSHGGAIRTVSTHAAGVNPEAAFAAYLANCRYVELNPVGQDGVRDFGHWDVVRWDTLR</sequence>
<dbReference type="CDD" id="cd07067">
    <property type="entry name" value="HP_PGM_like"/>
    <property type="match status" value="1"/>
</dbReference>
<dbReference type="GO" id="GO:0016791">
    <property type="term" value="F:phosphatase activity"/>
    <property type="evidence" value="ECO:0007669"/>
    <property type="project" value="TreeGrafter"/>
</dbReference>
<evidence type="ECO:0000313" key="2">
    <source>
        <dbReference type="EMBL" id="KQB83376.1"/>
    </source>
</evidence>
<reference evidence="2 3" key="1">
    <citation type="submission" date="2015-10" db="EMBL/GenBank/DDBJ databases">
        <title>Corynebacteirum lowii and Corynebacterium oculi species nova, derived from human clinical disease and and emended description of Corynebacterium mastiditis.</title>
        <authorList>
            <person name="Bernard K."/>
            <person name="Pacheco A.L."/>
            <person name="Mcdougall C."/>
            <person name="Burtx T."/>
            <person name="Weibe D."/>
            <person name="Tyler S."/>
            <person name="Olson A.B."/>
            <person name="Cnockaert M."/>
            <person name="Eguchi H."/>
            <person name="Kuwahara T."/>
            <person name="Nakayama-Imaohji H."/>
            <person name="Boudewijins M."/>
            <person name="Van Hoecke F."/>
            <person name="Bernier A.-M."/>
            <person name="Vandamme P."/>
        </authorList>
    </citation>
    <scope>NUCLEOTIDE SEQUENCE [LARGE SCALE GENOMIC DNA]</scope>
    <source>
        <strain evidence="2 3">NML 130210</strain>
    </source>
</reference>
<dbReference type="PANTHER" id="PTHR48100:SF1">
    <property type="entry name" value="HISTIDINE PHOSPHATASE FAMILY PROTEIN-RELATED"/>
    <property type="match status" value="1"/>
</dbReference>
<dbReference type="RefSeq" id="WP_055123386.1">
    <property type="nucleotide sequence ID" value="NZ_LKST01000004.1"/>
</dbReference>
<protein>
    <submittedName>
        <fullName evidence="2">Putative phosphoserine phosphatase 2</fullName>
        <ecNumber evidence="2">3.1.3.3</ecNumber>
    </submittedName>
</protein>
<dbReference type="SMART" id="SM00855">
    <property type="entry name" value="PGAM"/>
    <property type="match status" value="1"/>
</dbReference>
<dbReference type="STRING" id="1544416.Cocul_02351"/>
<keyword evidence="3" id="KW-1185">Reference proteome</keyword>
<proteinExistence type="predicted"/>
<evidence type="ECO:0000313" key="3">
    <source>
        <dbReference type="Proteomes" id="UP000050517"/>
    </source>
</evidence>
<accession>A0A0Q0TWU3</accession>
<dbReference type="InterPro" id="IPR050275">
    <property type="entry name" value="PGM_Phosphatase"/>
</dbReference>
<dbReference type="AlphaFoldDB" id="A0A0Q0TWU3"/>
<feature type="binding site" evidence="1">
    <location>
        <begin position="10"/>
        <end position="17"/>
    </location>
    <ligand>
        <name>substrate</name>
    </ligand>
</feature>
<gene>
    <name evidence="2" type="primary">pspB_2</name>
    <name evidence="2" type="ORF">Cocul_02351</name>
</gene>
<comment type="caution">
    <text evidence="2">The sequence shown here is derived from an EMBL/GenBank/DDBJ whole genome shotgun (WGS) entry which is preliminary data.</text>
</comment>
<dbReference type="Gene3D" id="3.40.50.1240">
    <property type="entry name" value="Phosphoglycerate mutase-like"/>
    <property type="match status" value="1"/>
</dbReference>
<dbReference type="EMBL" id="LKST01000004">
    <property type="protein sequence ID" value="KQB83376.1"/>
    <property type="molecule type" value="Genomic_DNA"/>
</dbReference>